<reference evidence="1 2" key="1">
    <citation type="submission" date="2018-11" db="EMBL/GenBank/DDBJ databases">
        <authorList>
            <person name="Da X."/>
        </authorList>
    </citation>
    <scope>NUCLEOTIDE SEQUENCE [LARGE SCALE GENOMIC DNA]</scope>
    <source>
        <strain evidence="1 2">S14-144</strain>
    </source>
</reference>
<sequence>MDSTLDIAHASPEELAALHADLRAQHRDLVAANLSLDLTRGKPAPAQLDLSSALLDLPGDGNYRAPDGTDARNYGGLTGLPEVRAVWGEVFNVPGAQLIEGGNSSLALMHDVVVNAVLHGTGDGELAWGGQQISFLCPVPGYDRHFTILEGLGITMIPVPLLADGPDMTVVKDLVAADPQIKGIWCIPKYSNPSGSVYSDEVVAELASMPTAATDFRIFWDNAYAVHHLTEEAVELADILATCEAAGNPERAYIFGSTSKITLAGSGLSFFGGSAKNVAWLQKFLFCRTIGPDKINELRHLAFLPDAAAVTDLMARHRAVIAPKFDMMLRILAENLAGSGVATWTTPKGGYFISLEVPDGCASRVVALAKEAGIALTPAGATFPYGKDPKDSNIRLAPTFPSLADLEKATQGLTVCVLLGAVEKQLTSTDAV</sequence>
<evidence type="ECO:0000313" key="1">
    <source>
        <dbReference type="EMBL" id="AZI58935.1"/>
    </source>
</evidence>
<keyword evidence="1" id="KW-0032">Aminotransferase</keyword>
<dbReference type="InterPro" id="IPR015422">
    <property type="entry name" value="PyrdxlP-dep_Trfase_small"/>
</dbReference>
<dbReference type="Gene3D" id="3.40.640.10">
    <property type="entry name" value="Type I PLP-dependent aspartate aminotransferase-like (Major domain)"/>
    <property type="match status" value="1"/>
</dbReference>
<dbReference type="RefSeq" id="WP_124799839.1">
    <property type="nucleotide sequence ID" value="NZ_CP034170.1"/>
</dbReference>
<keyword evidence="2" id="KW-1185">Reference proteome</keyword>
<dbReference type="SUPFAM" id="SSF53383">
    <property type="entry name" value="PLP-dependent transferases"/>
    <property type="match status" value="1"/>
</dbReference>
<dbReference type="KEGG" id="nak:EH165_13080"/>
<dbReference type="EMBL" id="CP034170">
    <property type="protein sequence ID" value="AZI58935.1"/>
    <property type="molecule type" value="Genomic_DNA"/>
</dbReference>
<accession>A0A3G8ZQ53</accession>
<name>A0A3G8ZQ53_9ACTN</name>
<dbReference type="CDD" id="cd00609">
    <property type="entry name" value="AAT_like"/>
    <property type="match status" value="1"/>
</dbReference>
<organism evidence="1 2">
    <name type="scientific">Nakamurella antarctica</name>
    <dbReference type="NCBI Taxonomy" id="1902245"/>
    <lineage>
        <taxon>Bacteria</taxon>
        <taxon>Bacillati</taxon>
        <taxon>Actinomycetota</taxon>
        <taxon>Actinomycetes</taxon>
        <taxon>Nakamurellales</taxon>
        <taxon>Nakamurellaceae</taxon>
        <taxon>Nakamurella</taxon>
    </lineage>
</organism>
<dbReference type="AlphaFoldDB" id="A0A3G8ZQ53"/>
<protein>
    <submittedName>
        <fullName evidence="1">Aminotransferase class I/II-fold pyridoxal phosphate-dependent enzyme</fullName>
    </submittedName>
</protein>
<gene>
    <name evidence="1" type="ORF">EH165_13080</name>
</gene>
<evidence type="ECO:0000313" key="2">
    <source>
        <dbReference type="Proteomes" id="UP000268084"/>
    </source>
</evidence>
<reference evidence="1 2" key="2">
    <citation type="submission" date="2018-12" db="EMBL/GenBank/DDBJ databases">
        <title>Nakamurella antarcticus sp. nov., isolated from Antarctica South Shetland Islands soil.</title>
        <authorList>
            <person name="Peng F."/>
        </authorList>
    </citation>
    <scope>NUCLEOTIDE SEQUENCE [LARGE SCALE GENOMIC DNA]</scope>
    <source>
        <strain evidence="1 2">S14-144</strain>
    </source>
</reference>
<proteinExistence type="predicted"/>
<dbReference type="InterPro" id="IPR015421">
    <property type="entry name" value="PyrdxlP-dep_Trfase_major"/>
</dbReference>
<dbReference type="InterPro" id="IPR024551">
    <property type="entry name" value="AspAT_Ic"/>
</dbReference>
<dbReference type="PANTHER" id="PTHR43799:SF1">
    <property type="entry name" value="ASPARTATE AMINOTRANSFERASE"/>
    <property type="match status" value="1"/>
</dbReference>
<keyword evidence="1" id="KW-0808">Transferase</keyword>
<dbReference type="OrthoDB" id="9802328at2"/>
<dbReference type="Pfam" id="PF12897">
    <property type="entry name" value="Asp_aminotransf"/>
    <property type="match status" value="1"/>
</dbReference>
<dbReference type="InterPro" id="IPR015424">
    <property type="entry name" value="PyrdxlP-dep_Trfase"/>
</dbReference>
<dbReference type="GO" id="GO:0004069">
    <property type="term" value="F:L-aspartate:2-oxoglutarate aminotransferase activity"/>
    <property type="evidence" value="ECO:0007669"/>
    <property type="project" value="InterPro"/>
</dbReference>
<dbReference type="Proteomes" id="UP000268084">
    <property type="component" value="Chromosome"/>
</dbReference>
<dbReference type="Gene3D" id="3.90.1150.10">
    <property type="entry name" value="Aspartate Aminotransferase, domain 1"/>
    <property type="match status" value="1"/>
</dbReference>
<dbReference type="PANTHER" id="PTHR43799">
    <property type="entry name" value="AMINOTRANSFERASE, PUTATIVE-RELATED"/>
    <property type="match status" value="1"/>
</dbReference>